<dbReference type="InterPro" id="IPR003347">
    <property type="entry name" value="JmjC_dom"/>
</dbReference>
<dbReference type="OrthoDB" id="5876800at2759"/>
<evidence type="ECO:0000256" key="3">
    <source>
        <dbReference type="ARBA" id="ARBA00023004"/>
    </source>
</evidence>
<keyword evidence="4" id="KW-0805">Transcription regulation</keyword>
<evidence type="ECO:0000313" key="9">
    <source>
        <dbReference type="Proteomes" id="UP001153069"/>
    </source>
</evidence>
<organism evidence="8 9">
    <name type="scientific">Seminavis robusta</name>
    <dbReference type="NCBI Taxonomy" id="568900"/>
    <lineage>
        <taxon>Eukaryota</taxon>
        <taxon>Sar</taxon>
        <taxon>Stramenopiles</taxon>
        <taxon>Ochrophyta</taxon>
        <taxon>Bacillariophyta</taxon>
        <taxon>Bacillariophyceae</taxon>
        <taxon>Bacillariophycidae</taxon>
        <taxon>Naviculales</taxon>
        <taxon>Naviculaceae</taxon>
        <taxon>Seminavis</taxon>
    </lineage>
</organism>
<reference evidence="8" key="1">
    <citation type="submission" date="2020-06" db="EMBL/GenBank/DDBJ databases">
        <authorList>
            <consortium name="Plant Systems Biology data submission"/>
        </authorList>
    </citation>
    <scope>NUCLEOTIDE SEQUENCE</scope>
    <source>
        <strain evidence="8">D6</strain>
    </source>
</reference>
<accession>A0A9N8H6M1</accession>
<feature type="domain" description="JmjC" evidence="7">
    <location>
        <begin position="181"/>
        <end position="351"/>
    </location>
</feature>
<dbReference type="GO" id="GO:0046872">
    <property type="term" value="F:metal ion binding"/>
    <property type="evidence" value="ECO:0007669"/>
    <property type="project" value="UniProtKB-KW"/>
</dbReference>
<evidence type="ECO:0000256" key="1">
    <source>
        <dbReference type="ARBA" id="ARBA00022723"/>
    </source>
</evidence>
<dbReference type="SMART" id="SM00558">
    <property type="entry name" value="JmjC"/>
    <property type="match status" value="1"/>
</dbReference>
<proteinExistence type="predicted"/>
<sequence length="607" mass="67800">MVPPSQTQPASLHADGHKEVSHANHHVPAFLALSTSNESAERDNGIQVVHDGTQLTAEAFRNEAMDISRPIIVKDTPESIGMTVFRPLAVQEGSEDRVTIRHVADVIGHQWPVRVLDVEHQEELQGWSLGDLVDHFEDEGRLRATGSNRDQGGSSPEICDNSHWVPRRRKAATKASQSFMEHQSRPRILNQISLEFSRTALASRVKSPTFVRDLDWIEQQDKKSTTPVQYYCLTSMAGCFTDFHADFGGTSVWYHVLSGSKMFCLIAPTKENLGVYEEWLGHKDQESTFLPNLIKNPEEVITASLEASQTLFIPTGWIHAVYTPDDAIVLGGNFLHGYDIPVQLAINDIEHRRKVPQRERFPFFREIHMGAAAFYLQKLRVGDYNVIARRELDNIPALLKCLEGWLGETGTMDKGSLDFQAATSYAPSSMGYSSPEQLLRALCQEHEKALASWASISRSTPDKGLSMLAPDSPRDAKFVSDAMTASKEQSATLEVKNHSFRIVISSAAKELHNPLPRGVRKSNPGKECNRYVDKGDDDDDWVPPSEQRNNQRRASGIRLKLSLSGGRSPPTKRKSSVKAAQGSKPDVRPIAKKPKTTSRQRLLKKFR</sequence>
<dbReference type="SUPFAM" id="SSF51197">
    <property type="entry name" value="Clavaminate synthase-like"/>
    <property type="match status" value="1"/>
</dbReference>
<feature type="compositionally biased region" description="Polar residues" evidence="6">
    <location>
        <begin position="145"/>
        <end position="154"/>
    </location>
</feature>
<keyword evidence="3" id="KW-0408">Iron</keyword>
<keyword evidence="9" id="KW-1185">Reference proteome</keyword>
<evidence type="ECO:0000259" key="7">
    <source>
        <dbReference type="PROSITE" id="PS51184"/>
    </source>
</evidence>
<dbReference type="PANTHER" id="PTHR23123">
    <property type="entry name" value="PHD/F-BOX CONTAINING PROTEIN"/>
    <property type="match status" value="1"/>
</dbReference>
<feature type="region of interest" description="Disordered" evidence="6">
    <location>
        <begin position="1"/>
        <end position="20"/>
    </location>
</feature>
<gene>
    <name evidence="8" type="ORF">SEMRO_104_G052680.1</name>
</gene>
<feature type="region of interest" description="Disordered" evidence="6">
    <location>
        <begin position="143"/>
        <end position="162"/>
    </location>
</feature>
<name>A0A9N8H6M1_9STRA</name>
<keyword evidence="2" id="KW-0560">Oxidoreductase</keyword>
<dbReference type="Proteomes" id="UP001153069">
    <property type="component" value="Unassembled WGS sequence"/>
</dbReference>
<evidence type="ECO:0000256" key="5">
    <source>
        <dbReference type="ARBA" id="ARBA00023163"/>
    </source>
</evidence>
<dbReference type="PROSITE" id="PS51184">
    <property type="entry name" value="JMJC"/>
    <property type="match status" value="1"/>
</dbReference>
<dbReference type="AlphaFoldDB" id="A0A9N8H6M1"/>
<feature type="compositionally biased region" description="Basic residues" evidence="6">
    <location>
        <begin position="590"/>
        <end position="607"/>
    </location>
</feature>
<dbReference type="InterPro" id="IPR050690">
    <property type="entry name" value="JHDM1_Histone_Demethylase"/>
</dbReference>
<feature type="region of interest" description="Disordered" evidence="6">
    <location>
        <begin position="514"/>
        <end position="607"/>
    </location>
</feature>
<dbReference type="GO" id="GO:0016491">
    <property type="term" value="F:oxidoreductase activity"/>
    <property type="evidence" value="ECO:0007669"/>
    <property type="project" value="UniProtKB-KW"/>
</dbReference>
<evidence type="ECO:0000313" key="8">
    <source>
        <dbReference type="EMBL" id="CAB9501265.1"/>
    </source>
</evidence>
<feature type="compositionally biased region" description="Polar residues" evidence="6">
    <location>
        <begin position="1"/>
        <end position="10"/>
    </location>
</feature>
<keyword evidence="5" id="KW-0804">Transcription</keyword>
<dbReference type="Pfam" id="PF02373">
    <property type="entry name" value="JmjC"/>
    <property type="match status" value="1"/>
</dbReference>
<dbReference type="EMBL" id="CAICTM010000103">
    <property type="protein sequence ID" value="CAB9501265.1"/>
    <property type="molecule type" value="Genomic_DNA"/>
</dbReference>
<evidence type="ECO:0000256" key="6">
    <source>
        <dbReference type="SAM" id="MobiDB-lite"/>
    </source>
</evidence>
<keyword evidence="1" id="KW-0479">Metal-binding</keyword>
<evidence type="ECO:0000256" key="2">
    <source>
        <dbReference type="ARBA" id="ARBA00023002"/>
    </source>
</evidence>
<dbReference type="Gene3D" id="2.60.120.650">
    <property type="entry name" value="Cupin"/>
    <property type="match status" value="2"/>
</dbReference>
<protein>
    <submittedName>
        <fullName evidence="8">JmjC domain-containing histone demethylation protein 1</fullName>
    </submittedName>
</protein>
<comment type="caution">
    <text evidence="8">The sequence shown here is derived from an EMBL/GenBank/DDBJ whole genome shotgun (WGS) entry which is preliminary data.</text>
</comment>
<evidence type="ECO:0000256" key="4">
    <source>
        <dbReference type="ARBA" id="ARBA00023015"/>
    </source>
</evidence>